<dbReference type="KEGG" id="sto:STK_22275"/>
<dbReference type="AlphaFoldDB" id="Q96YE2"/>
<gene>
    <name evidence="1" type="ordered locus">STK_22275</name>
    <name evidence="1" type="ORF">STS235</name>
</gene>
<name>Q96YE2_SULTO</name>
<dbReference type="Proteomes" id="UP000001015">
    <property type="component" value="Chromosome"/>
</dbReference>
<keyword evidence="2" id="KW-1185">Reference proteome</keyword>
<sequence length="67" mass="8222">MLIMHWTLSDMFTEAGVYVKKNGKWRMFALAHYKYDNPCKWFSNLCWFHTPINCILYYSPILFLMKY</sequence>
<organism evidence="1 2">
    <name type="scientific">Sulfurisphaera tokodaii (strain DSM 16993 / JCM 10545 / NBRC 100140 / 7)</name>
    <name type="common">Sulfolobus tokodaii</name>
    <dbReference type="NCBI Taxonomy" id="273063"/>
    <lineage>
        <taxon>Archaea</taxon>
        <taxon>Thermoproteota</taxon>
        <taxon>Thermoprotei</taxon>
        <taxon>Sulfolobales</taxon>
        <taxon>Sulfolobaceae</taxon>
        <taxon>Sulfurisphaera</taxon>
    </lineage>
</organism>
<evidence type="ECO:0000313" key="2">
    <source>
        <dbReference type="Proteomes" id="UP000001015"/>
    </source>
</evidence>
<proteinExistence type="predicted"/>
<evidence type="ECO:0000313" key="1">
    <source>
        <dbReference type="EMBL" id="BAB67335.1"/>
    </source>
</evidence>
<dbReference type="eggNOG" id="arCOG05320">
    <property type="taxonomic scope" value="Archaea"/>
</dbReference>
<reference evidence="2" key="1">
    <citation type="journal article" date="2001" name="DNA Res.">
        <title>Complete genome sequence of an aerobic thermoacidophilic Crenarchaeon, Sulfolobus tokodaii strain7.</title>
        <authorList>
            <person name="Kawarabayasi Y."/>
            <person name="Hino Y."/>
            <person name="Horikawa H."/>
            <person name="Jin-no K."/>
            <person name="Takahashi M."/>
            <person name="Sekine M."/>
            <person name="Baba S."/>
            <person name="Ankai A."/>
            <person name="Kosugi H."/>
            <person name="Hosoyama A."/>
            <person name="Fukui S."/>
            <person name="Nagai Y."/>
            <person name="Nishijima K."/>
            <person name="Otsuka R."/>
            <person name="Nakazawa H."/>
            <person name="Takamiya M."/>
            <person name="Kato Y."/>
            <person name="Yoshizawa T."/>
            <person name="Tanaka T."/>
            <person name="Kudoh Y."/>
            <person name="Yamazaki J."/>
            <person name="Kushida N."/>
            <person name="Oguchi A."/>
            <person name="Aoki K."/>
            <person name="Masuda S."/>
            <person name="Yanagii M."/>
            <person name="Nishimura M."/>
            <person name="Yamagishi A."/>
            <person name="Oshima T."/>
            <person name="Kikuchi H."/>
        </authorList>
    </citation>
    <scope>NUCLEOTIDE SEQUENCE [LARGE SCALE GENOMIC DNA]</scope>
    <source>
        <strain evidence="2">DSM 16993 / JCM 10545 / NBRC 100140 / 7</strain>
    </source>
</reference>
<protein>
    <submittedName>
        <fullName evidence="1">Uncharacterized protein</fullName>
    </submittedName>
</protein>
<accession>Q96YE2</accession>
<dbReference type="EMBL" id="BA000023">
    <property type="protein sequence ID" value="BAB67335.1"/>
    <property type="molecule type" value="Genomic_DNA"/>
</dbReference>